<dbReference type="AlphaFoldDB" id="A0ABD0YLH9"/>
<reference evidence="2 3" key="1">
    <citation type="submission" date="2024-07" db="EMBL/GenBank/DDBJ databases">
        <title>Chromosome-level genome assembly of the water stick insect Ranatra chinensis (Heteroptera: Nepidae).</title>
        <authorList>
            <person name="Liu X."/>
        </authorList>
    </citation>
    <scope>NUCLEOTIDE SEQUENCE [LARGE SCALE GENOMIC DNA]</scope>
    <source>
        <strain evidence="2">Cailab_2021Rc</strain>
        <tissue evidence="2">Muscle</tissue>
    </source>
</reference>
<proteinExistence type="predicted"/>
<dbReference type="EMBL" id="JBFDAA010000005">
    <property type="protein sequence ID" value="KAL1132077.1"/>
    <property type="molecule type" value="Genomic_DNA"/>
</dbReference>
<dbReference type="PANTHER" id="PTHR46060:SF1">
    <property type="entry name" value="MARINER MOS1 TRANSPOSASE-LIKE PROTEIN"/>
    <property type="match status" value="1"/>
</dbReference>
<comment type="caution">
    <text evidence="2">The sequence shown here is derived from an EMBL/GenBank/DDBJ whole genome shotgun (WGS) entry which is preliminary data.</text>
</comment>
<dbReference type="InterPro" id="IPR052709">
    <property type="entry name" value="Transposase-MT_Hybrid"/>
</dbReference>
<evidence type="ECO:0000313" key="2">
    <source>
        <dbReference type="EMBL" id="KAL1132077.1"/>
    </source>
</evidence>
<dbReference type="NCBIfam" id="NF038108">
    <property type="entry name" value="RiPP_NF038108"/>
    <property type="match status" value="1"/>
</dbReference>
<organism evidence="2 3">
    <name type="scientific">Ranatra chinensis</name>
    <dbReference type="NCBI Taxonomy" id="642074"/>
    <lineage>
        <taxon>Eukaryota</taxon>
        <taxon>Metazoa</taxon>
        <taxon>Ecdysozoa</taxon>
        <taxon>Arthropoda</taxon>
        <taxon>Hexapoda</taxon>
        <taxon>Insecta</taxon>
        <taxon>Pterygota</taxon>
        <taxon>Neoptera</taxon>
        <taxon>Paraneoptera</taxon>
        <taxon>Hemiptera</taxon>
        <taxon>Heteroptera</taxon>
        <taxon>Panheteroptera</taxon>
        <taxon>Nepomorpha</taxon>
        <taxon>Nepidae</taxon>
        <taxon>Ranatrinae</taxon>
        <taxon>Ranatra</taxon>
    </lineage>
</organism>
<sequence length="295" mass="33880">MLYLSVKNGLIRGDVGMARAGPLHLPTVPREDAKYETIDDQKKVILLSGTPPRPAALSASSVSSFCGAVVTEDRDIEVLNRGVSLLHDNASRPHTTHVIRDMFASFGWDIVTLPPYSPDLAPSDFVLFTKLKEFLGGSRFGANKKEMKERKRNSISSGFLESSKEPETVRAGRGSYRTTTRASLALSRFTAKCETTTRNMCRMDMCRMDMCRMDMCRMDMCRMDMCRIVMCRMDMCRMDMCRMDMCRIVMCRMDMCRMDMCRMDMCRIVMCRMDMCRMDMCRMDMCRISNRIACF</sequence>
<accession>A0ABD0YLH9</accession>
<dbReference type="InterPro" id="IPR036397">
    <property type="entry name" value="RNaseH_sf"/>
</dbReference>
<dbReference type="Proteomes" id="UP001558652">
    <property type="component" value="Unassembled WGS sequence"/>
</dbReference>
<evidence type="ECO:0000313" key="3">
    <source>
        <dbReference type="Proteomes" id="UP001558652"/>
    </source>
</evidence>
<name>A0ABD0YLH9_9HEMI</name>
<keyword evidence="3" id="KW-1185">Reference proteome</keyword>
<feature type="region of interest" description="Disordered" evidence="1">
    <location>
        <begin position="145"/>
        <end position="175"/>
    </location>
</feature>
<gene>
    <name evidence="2" type="ORF">AAG570_010035</name>
</gene>
<evidence type="ECO:0008006" key="4">
    <source>
        <dbReference type="Google" id="ProtNLM"/>
    </source>
</evidence>
<dbReference type="Gene3D" id="3.30.420.10">
    <property type="entry name" value="Ribonuclease H-like superfamily/Ribonuclease H"/>
    <property type="match status" value="1"/>
</dbReference>
<protein>
    <recommendedName>
        <fullName evidence="4">Histone-lysine N-methyltransferase SETMAR</fullName>
    </recommendedName>
</protein>
<dbReference type="PANTHER" id="PTHR46060">
    <property type="entry name" value="MARINER MOS1 TRANSPOSASE-LIKE PROTEIN"/>
    <property type="match status" value="1"/>
</dbReference>
<evidence type="ECO:0000256" key="1">
    <source>
        <dbReference type="SAM" id="MobiDB-lite"/>
    </source>
</evidence>
<dbReference type="SUPFAM" id="SSF141571">
    <property type="entry name" value="Pentapeptide repeat-like"/>
    <property type="match status" value="1"/>
</dbReference>